<evidence type="ECO:0000256" key="3">
    <source>
        <dbReference type="ARBA" id="ARBA00023026"/>
    </source>
</evidence>
<name>A0A1W1E4P2_9ZZZZ</name>
<dbReference type="Pfam" id="PF03534">
    <property type="entry name" value="SpvB"/>
    <property type="match status" value="1"/>
</dbReference>
<evidence type="ECO:0000313" key="5">
    <source>
        <dbReference type="EMBL" id="SFV88899.1"/>
    </source>
</evidence>
<keyword evidence="2" id="KW-0964">Secreted</keyword>
<dbReference type="EMBL" id="FPHY01000026">
    <property type="protein sequence ID" value="SFV85394.1"/>
    <property type="molecule type" value="Genomic_DNA"/>
</dbReference>
<gene>
    <name evidence="4" type="ORF">MNB_SUP05-SYMBIONT-4-712</name>
    <name evidence="5" type="ORF">MNB_SUP05-SYMBIONT-5-322</name>
</gene>
<dbReference type="GO" id="GO:0005737">
    <property type="term" value="C:cytoplasm"/>
    <property type="evidence" value="ECO:0007669"/>
    <property type="project" value="InterPro"/>
</dbReference>
<keyword evidence="3" id="KW-0843">Virulence</keyword>
<dbReference type="EMBL" id="FPHZ01000189">
    <property type="protein sequence ID" value="SFV88899.1"/>
    <property type="molecule type" value="Genomic_DNA"/>
</dbReference>
<proteinExistence type="predicted"/>
<reference evidence="5" key="1">
    <citation type="submission" date="2016-10" db="EMBL/GenBank/DDBJ databases">
        <authorList>
            <person name="de Groot N.N."/>
        </authorList>
    </citation>
    <scope>NUCLEOTIDE SEQUENCE</scope>
</reference>
<dbReference type="InterPro" id="IPR003284">
    <property type="entry name" value="Sal_SpvB"/>
</dbReference>
<accession>A0A1W1E4P2</accession>
<dbReference type="AlphaFoldDB" id="A0A1W1E4P2"/>
<evidence type="ECO:0000256" key="2">
    <source>
        <dbReference type="ARBA" id="ARBA00022525"/>
    </source>
</evidence>
<protein>
    <submittedName>
        <fullName evidence="5">Insecticidal toxin complex protein TcaC</fullName>
    </submittedName>
</protein>
<evidence type="ECO:0000256" key="1">
    <source>
        <dbReference type="ARBA" id="ARBA00004613"/>
    </source>
</evidence>
<dbReference type="GO" id="GO:0005576">
    <property type="term" value="C:extracellular region"/>
    <property type="evidence" value="ECO:0007669"/>
    <property type="project" value="UniProtKB-SubCell"/>
</dbReference>
<evidence type="ECO:0000313" key="4">
    <source>
        <dbReference type="EMBL" id="SFV85394.1"/>
    </source>
</evidence>
<sequence length="104" mass="10876">MDSITLPKLSIPKSGGSFNARTGGYEVGNQGEGSFGIPLAMPSARGVGPALHLSYHSGAGMGVFGLGFDLTISHIVRSLDYGVPAYKDKDTFTSSDLGELLYHL</sequence>
<comment type="subcellular location">
    <subcellularLocation>
        <location evidence="1">Secreted</location>
    </subcellularLocation>
</comment>
<organism evidence="5">
    <name type="scientific">hydrothermal vent metagenome</name>
    <dbReference type="NCBI Taxonomy" id="652676"/>
    <lineage>
        <taxon>unclassified sequences</taxon>
        <taxon>metagenomes</taxon>
        <taxon>ecological metagenomes</taxon>
    </lineage>
</organism>